<proteinExistence type="predicted"/>
<comment type="caution">
    <text evidence="1">The sequence shown here is derived from an EMBL/GenBank/DDBJ whole genome shotgun (WGS) entry which is preliminary data.</text>
</comment>
<dbReference type="Proteomes" id="UP001165120">
    <property type="component" value="Unassembled WGS sequence"/>
</dbReference>
<evidence type="ECO:0000313" key="2">
    <source>
        <dbReference type="Proteomes" id="UP001165120"/>
    </source>
</evidence>
<accession>A0A9W6SZA2</accession>
<name>A0A9W6SZA2_CANBO</name>
<evidence type="ECO:0000313" key="1">
    <source>
        <dbReference type="EMBL" id="GME67863.1"/>
    </source>
</evidence>
<gene>
    <name evidence="1" type="ORF">Cboi02_000121800</name>
</gene>
<dbReference type="AlphaFoldDB" id="A0A9W6SZA2"/>
<protein>
    <submittedName>
        <fullName evidence="1">Unnamed protein product</fullName>
    </submittedName>
</protein>
<dbReference type="EMBL" id="BSXN01000270">
    <property type="protein sequence ID" value="GME67863.1"/>
    <property type="molecule type" value="Genomic_DNA"/>
</dbReference>
<keyword evidence="2" id="KW-1185">Reference proteome</keyword>
<sequence length="390" mass="44787">MESVPPTLKTYLDPESKSIITSQIESDESSLRLLISKNLSIDLYDNKNGNEESNDSQEIDNIIINKLTHNNNEILIKLIDLNLAKLITIKILIINLFNNLNNYKYSNLLILLIHGNNKLNDLILSLINFKKLILNKIENNLSNNCFKNLIIHDLIKFIKADSTTELNNLNSILVKFIFNDNFKSFYFKKTSSDSSSQDNLNLFNNLYDLFNILLRTDLNKINLNDLNSNSNTITTTTTATVPNALTIRNSSSLSSFTELINNLNNIKFKIILNSVTFKNFKKFKNFSESNENDLIKLNEFIESESNETFKRSISISSNYKYDNNDDDNNGNNNDDEPAIQQDEIKTLISTSADNNKELSQLDLDIINSDSFREFYKLKNIKLGINERKIF</sequence>
<reference evidence="1" key="1">
    <citation type="submission" date="2023-04" db="EMBL/GenBank/DDBJ databases">
        <title>Candida boidinii NBRC 10035.</title>
        <authorList>
            <person name="Ichikawa N."/>
            <person name="Sato H."/>
            <person name="Tonouchi N."/>
        </authorList>
    </citation>
    <scope>NUCLEOTIDE SEQUENCE</scope>
    <source>
        <strain evidence="1">NBRC 10035</strain>
    </source>
</reference>
<organism evidence="1 2">
    <name type="scientific">Candida boidinii</name>
    <name type="common">Yeast</name>
    <dbReference type="NCBI Taxonomy" id="5477"/>
    <lineage>
        <taxon>Eukaryota</taxon>
        <taxon>Fungi</taxon>
        <taxon>Dikarya</taxon>
        <taxon>Ascomycota</taxon>
        <taxon>Saccharomycotina</taxon>
        <taxon>Pichiomycetes</taxon>
        <taxon>Pichiales</taxon>
        <taxon>Pichiaceae</taxon>
        <taxon>Ogataea</taxon>
        <taxon>Ogataea/Candida clade</taxon>
    </lineage>
</organism>